<gene>
    <name evidence="3" type="ORF">JJ833_09200</name>
</gene>
<keyword evidence="2" id="KW-1133">Transmembrane helix</keyword>
<feature type="transmembrane region" description="Helical" evidence="2">
    <location>
        <begin position="6"/>
        <end position="26"/>
    </location>
</feature>
<keyword evidence="2" id="KW-0472">Membrane</keyword>
<reference evidence="3" key="1">
    <citation type="journal article" date="2021" name="Front. Mar. Sci.">
        <title>Genomes of Diverse Isolates of Prochlorococcus High-Light-Adapted Clade II in the Western Pacific Ocean.</title>
        <authorList>
            <person name="Yan W."/>
            <person name="Feng X."/>
            <person name="Zhang W."/>
            <person name="Nawaz M.Z."/>
            <person name="Luo T."/>
            <person name="Zhang R."/>
            <person name="Jiao N."/>
        </authorList>
    </citation>
    <scope>NUCLEOTIDE SEQUENCE</scope>
    <source>
        <strain evidence="3">XMU1424</strain>
    </source>
</reference>
<comment type="caution">
    <text evidence="3">The sequence shown here is derived from an EMBL/GenBank/DDBJ whole genome shotgun (WGS) entry which is preliminary data.</text>
</comment>
<evidence type="ECO:0000313" key="3">
    <source>
        <dbReference type="EMBL" id="MBO6989025.1"/>
    </source>
</evidence>
<name>A0A9D9C1B0_PROMR</name>
<keyword evidence="1" id="KW-0175">Coiled coil</keyword>
<evidence type="ECO:0000256" key="1">
    <source>
        <dbReference type="SAM" id="Coils"/>
    </source>
</evidence>
<sequence>MAFSETRIVIGGLAHVPVLIFIANFIKGKFVIKTEETKDTIVKEEPVKIIELKNTVVKEGKAETLKELSNKLDNIEQKADEVYEKVKKKKKDKKKKKK</sequence>
<dbReference type="EMBL" id="JAEPLE010000007">
    <property type="protein sequence ID" value="MBO6989025.1"/>
    <property type="molecule type" value="Genomic_DNA"/>
</dbReference>
<organism evidence="3">
    <name type="scientific">Prochlorococcus marinus XMU1424</name>
    <dbReference type="NCBI Taxonomy" id="2774497"/>
    <lineage>
        <taxon>Bacteria</taxon>
        <taxon>Bacillati</taxon>
        <taxon>Cyanobacteriota</taxon>
        <taxon>Cyanophyceae</taxon>
        <taxon>Synechococcales</taxon>
        <taxon>Prochlorococcaceae</taxon>
        <taxon>Prochlorococcus</taxon>
    </lineage>
</organism>
<proteinExistence type="predicted"/>
<evidence type="ECO:0000256" key="2">
    <source>
        <dbReference type="SAM" id="Phobius"/>
    </source>
</evidence>
<dbReference type="AlphaFoldDB" id="A0A9D9C1B0"/>
<accession>A0A9D9C1B0</accession>
<protein>
    <submittedName>
        <fullName evidence="3">Uncharacterized protein</fullName>
    </submittedName>
</protein>
<keyword evidence="2" id="KW-0812">Transmembrane</keyword>
<feature type="coiled-coil region" evidence="1">
    <location>
        <begin position="58"/>
        <end position="92"/>
    </location>
</feature>